<reference evidence="2" key="1">
    <citation type="journal article" date="2021" name="Proc. Natl. Acad. Sci. U.S.A.">
        <title>A Catalog of Tens of Thousands of Viruses from Human Metagenomes Reveals Hidden Associations with Chronic Diseases.</title>
        <authorList>
            <person name="Tisza M.J."/>
            <person name="Buck C.B."/>
        </authorList>
    </citation>
    <scope>NUCLEOTIDE SEQUENCE</scope>
    <source>
        <strain evidence="2">CtBLh2</strain>
    </source>
</reference>
<dbReference type="EMBL" id="BK032514">
    <property type="protein sequence ID" value="DAF45616.1"/>
    <property type="molecule type" value="Genomic_DNA"/>
</dbReference>
<sequence>MTRHGPAAAGLHAGRRHRKSRKPNQRAKR</sequence>
<name>A0A8S5S3W1_9CAUD</name>
<feature type="compositionally biased region" description="Basic residues" evidence="1">
    <location>
        <begin position="13"/>
        <end position="29"/>
    </location>
</feature>
<evidence type="ECO:0000313" key="2">
    <source>
        <dbReference type="EMBL" id="DAF45616.1"/>
    </source>
</evidence>
<organism evidence="2">
    <name type="scientific">Siphoviridae sp. ctBLh2</name>
    <dbReference type="NCBI Taxonomy" id="2827803"/>
    <lineage>
        <taxon>Viruses</taxon>
        <taxon>Duplodnaviria</taxon>
        <taxon>Heunggongvirae</taxon>
        <taxon>Uroviricota</taxon>
        <taxon>Caudoviricetes</taxon>
    </lineage>
</organism>
<evidence type="ECO:0000256" key="1">
    <source>
        <dbReference type="SAM" id="MobiDB-lite"/>
    </source>
</evidence>
<feature type="compositionally biased region" description="Low complexity" evidence="1">
    <location>
        <begin position="1"/>
        <end position="12"/>
    </location>
</feature>
<accession>A0A8S5S3W1</accession>
<protein>
    <submittedName>
        <fullName evidence="2">Uncharacterized protein</fullName>
    </submittedName>
</protein>
<feature type="region of interest" description="Disordered" evidence="1">
    <location>
        <begin position="1"/>
        <end position="29"/>
    </location>
</feature>
<proteinExistence type="predicted"/>